<gene>
    <name evidence="1" type="ordered locus">Mahau_0203</name>
</gene>
<reference evidence="1 2" key="2">
    <citation type="journal article" date="2011" name="Stand. Genomic Sci.">
        <title>Complete genome sequence of Mahella australiensis type strain (50-1 BON).</title>
        <authorList>
            <person name="Sikorski J."/>
            <person name="Teshima H."/>
            <person name="Nolan M."/>
            <person name="Lucas S."/>
            <person name="Hammon N."/>
            <person name="Deshpande S."/>
            <person name="Cheng J.F."/>
            <person name="Pitluck S."/>
            <person name="Liolios K."/>
            <person name="Pagani I."/>
            <person name="Ivanova N."/>
            <person name="Huntemann M."/>
            <person name="Mavromatis K."/>
            <person name="Ovchinikova G."/>
            <person name="Pati A."/>
            <person name="Tapia R."/>
            <person name="Han C."/>
            <person name="Goodwin L."/>
            <person name="Chen A."/>
            <person name="Palaniappan K."/>
            <person name="Land M."/>
            <person name="Hauser L."/>
            <person name="Ngatchou-Djao O.D."/>
            <person name="Rohde M."/>
            <person name="Pukall R."/>
            <person name="Spring S."/>
            <person name="Abt B."/>
            <person name="Goker M."/>
            <person name="Detter J.C."/>
            <person name="Woyke T."/>
            <person name="Bristow J."/>
            <person name="Markowitz V."/>
            <person name="Hugenholtz P."/>
            <person name="Eisen J.A."/>
            <person name="Kyrpides N.C."/>
            <person name="Klenk H.P."/>
            <person name="Lapidus A."/>
        </authorList>
    </citation>
    <scope>NUCLEOTIDE SEQUENCE [LARGE SCALE GENOMIC DNA]</scope>
    <source>
        <strain evidence="2">DSM 15567 / CIP 107919 / 50-1 BON</strain>
    </source>
</reference>
<reference evidence="2" key="1">
    <citation type="submission" date="2010-11" db="EMBL/GenBank/DDBJ databases">
        <title>The complete genome of Mahella australiensis DSM 15567.</title>
        <authorList>
            <consortium name="US DOE Joint Genome Institute (JGI-PGF)"/>
            <person name="Lucas S."/>
            <person name="Copeland A."/>
            <person name="Lapidus A."/>
            <person name="Bruce D."/>
            <person name="Goodwin L."/>
            <person name="Pitluck S."/>
            <person name="Kyrpides N."/>
            <person name="Mavromatis K."/>
            <person name="Pagani I."/>
            <person name="Ivanova N."/>
            <person name="Teshima H."/>
            <person name="Brettin T."/>
            <person name="Detter J.C."/>
            <person name="Han C."/>
            <person name="Tapia R."/>
            <person name="Land M."/>
            <person name="Hauser L."/>
            <person name="Markowitz V."/>
            <person name="Cheng J.-F."/>
            <person name="Hugenholtz P."/>
            <person name="Woyke T."/>
            <person name="Wu D."/>
            <person name="Spring S."/>
            <person name="Pukall R."/>
            <person name="Steenblock K."/>
            <person name="Schneider S."/>
            <person name="Klenk H.-P."/>
            <person name="Eisen J.A."/>
        </authorList>
    </citation>
    <scope>NUCLEOTIDE SEQUENCE [LARGE SCALE GENOMIC DNA]</scope>
    <source>
        <strain evidence="2">DSM 15567 / CIP 107919 / 50-1 BON</strain>
    </source>
</reference>
<organism evidence="1 2">
    <name type="scientific">Mahella australiensis (strain DSM 15567 / CIP 107919 / 50-1 BON)</name>
    <dbReference type="NCBI Taxonomy" id="697281"/>
    <lineage>
        <taxon>Bacteria</taxon>
        <taxon>Bacillati</taxon>
        <taxon>Bacillota</taxon>
        <taxon>Clostridia</taxon>
        <taxon>Thermoanaerobacterales</taxon>
        <taxon>Thermoanaerobacterales Family IV. Incertae Sedis</taxon>
        <taxon>Mahella</taxon>
    </lineage>
</organism>
<protein>
    <submittedName>
        <fullName evidence="1">Uncharacterized protein</fullName>
    </submittedName>
</protein>
<dbReference type="Proteomes" id="UP000008457">
    <property type="component" value="Chromosome"/>
</dbReference>
<dbReference type="EMBL" id="CP002360">
    <property type="protein sequence ID" value="AEE95423.1"/>
    <property type="molecule type" value="Genomic_DNA"/>
</dbReference>
<accession>F3ZWI8</accession>
<dbReference type="KEGG" id="mas:Mahau_0203"/>
<dbReference type="HOGENOM" id="CLU_1989963_0_0_9"/>
<name>F3ZWI8_MAHA5</name>
<proteinExistence type="predicted"/>
<dbReference type="eggNOG" id="ENOG502ZRJU">
    <property type="taxonomic scope" value="Bacteria"/>
</dbReference>
<evidence type="ECO:0000313" key="1">
    <source>
        <dbReference type="EMBL" id="AEE95423.1"/>
    </source>
</evidence>
<keyword evidence="2" id="KW-1185">Reference proteome</keyword>
<dbReference type="AlphaFoldDB" id="F3ZWI8"/>
<sequence length="125" mass="14974">MERILNIIRAEDFNVALTNLLIDLYSSDYEKYFEELWFDEKIIDKLSSEELDKLTKVAAIIEYVGNRQPKAKLYEWIYSSKLKLEEPYTPGVEKESLQRIKRIIFAPREFCIRNVFFEEESIRPV</sequence>
<evidence type="ECO:0000313" key="2">
    <source>
        <dbReference type="Proteomes" id="UP000008457"/>
    </source>
</evidence>
<dbReference type="RefSeq" id="WP_013779857.1">
    <property type="nucleotide sequence ID" value="NC_015520.1"/>
</dbReference>